<keyword evidence="2" id="KW-0408">Iron</keyword>
<dbReference type="Gene3D" id="3.20.20.100">
    <property type="entry name" value="NADP-dependent oxidoreductase domain"/>
    <property type="match status" value="1"/>
</dbReference>
<keyword evidence="5" id="KW-0560">Oxidoreductase</keyword>
<dbReference type="Proteomes" id="UP000181901">
    <property type="component" value="Unassembled WGS sequence"/>
</dbReference>
<keyword evidence="1" id="KW-0479">Metal-binding</keyword>
<dbReference type="SUPFAM" id="SSF51430">
    <property type="entry name" value="NAD(P)-linked oxidoreductase"/>
    <property type="match status" value="1"/>
</dbReference>
<dbReference type="AlphaFoldDB" id="A0A1J5MUK3"/>
<organism evidence="5 6">
    <name type="scientific">Pseudodesulfovibrio hydrargyri</name>
    <dbReference type="NCBI Taxonomy" id="2125990"/>
    <lineage>
        <taxon>Bacteria</taxon>
        <taxon>Pseudomonadati</taxon>
        <taxon>Thermodesulfobacteriota</taxon>
        <taxon>Desulfovibrionia</taxon>
        <taxon>Desulfovibrionales</taxon>
        <taxon>Desulfovibrionaceae</taxon>
    </lineage>
</organism>
<dbReference type="RefSeq" id="WP_071545169.1">
    <property type="nucleotide sequence ID" value="NZ_LKAQ01000004.1"/>
</dbReference>
<evidence type="ECO:0000313" key="6">
    <source>
        <dbReference type="Proteomes" id="UP000181901"/>
    </source>
</evidence>
<dbReference type="CDD" id="cd19096">
    <property type="entry name" value="AKR_Fe-S_oxidoreductase"/>
    <property type="match status" value="1"/>
</dbReference>
<name>A0A1J5MUK3_9BACT</name>
<evidence type="ECO:0000256" key="3">
    <source>
        <dbReference type="ARBA" id="ARBA00023014"/>
    </source>
</evidence>
<dbReference type="GO" id="GO:0016491">
    <property type="term" value="F:oxidoreductase activity"/>
    <property type="evidence" value="ECO:0007669"/>
    <property type="project" value="UniProtKB-KW"/>
</dbReference>
<comment type="caution">
    <text evidence="5">The sequence shown here is derived from an EMBL/GenBank/DDBJ whole genome shotgun (WGS) entry which is preliminary data.</text>
</comment>
<dbReference type="SUPFAM" id="SSF46548">
    <property type="entry name" value="alpha-helical ferredoxin"/>
    <property type="match status" value="1"/>
</dbReference>
<proteinExistence type="predicted"/>
<dbReference type="PROSITE" id="PS51379">
    <property type="entry name" value="4FE4S_FER_2"/>
    <property type="match status" value="1"/>
</dbReference>
<keyword evidence="6" id="KW-1185">Reference proteome</keyword>
<dbReference type="GO" id="GO:0046872">
    <property type="term" value="F:metal ion binding"/>
    <property type="evidence" value="ECO:0007669"/>
    <property type="project" value="UniProtKB-KW"/>
</dbReference>
<keyword evidence="3" id="KW-0411">Iron-sulfur</keyword>
<evidence type="ECO:0000259" key="4">
    <source>
        <dbReference type="PROSITE" id="PS51379"/>
    </source>
</evidence>
<dbReference type="InterPro" id="IPR023210">
    <property type="entry name" value="NADP_OxRdtase_dom"/>
</dbReference>
<dbReference type="OrthoDB" id="9773828at2"/>
<dbReference type="EMBL" id="LKAQ01000004">
    <property type="protein sequence ID" value="OIQ49674.1"/>
    <property type="molecule type" value="Genomic_DNA"/>
</dbReference>
<reference evidence="5 6" key="1">
    <citation type="submission" date="2015-09" db="EMBL/GenBank/DDBJ databases">
        <title>Genome of Desulfovibrio dechloracetivorans BerOc1, a mercury methylating strain isolated from highly hydrocarbons and metals contaminated coastal sediments.</title>
        <authorList>
            <person name="Goni Urriza M."/>
            <person name="Gassie C."/>
            <person name="Bouchez O."/>
            <person name="Klopp C."/>
            <person name="Ranchou-Peyruse A."/>
            <person name="Remy G."/>
        </authorList>
    </citation>
    <scope>NUCLEOTIDE SEQUENCE [LARGE SCALE GENOMIC DNA]</scope>
    <source>
        <strain evidence="5 6">BerOc1</strain>
    </source>
</reference>
<dbReference type="GO" id="GO:0051536">
    <property type="term" value="F:iron-sulfur cluster binding"/>
    <property type="evidence" value="ECO:0007669"/>
    <property type="project" value="UniProtKB-KW"/>
</dbReference>
<dbReference type="InterPro" id="IPR017896">
    <property type="entry name" value="4Fe4S_Fe-S-bd"/>
</dbReference>
<dbReference type="PRINTS" id="PR00069">
    <property type="entry name" value="ALDKETRDTASE"/>
</dbReference>
<dbReference type="PROSITE" id="PS00198">
    <property type="entry name" value="4FE4S_FER_1"/>
    <property type="match status" value="1"/>
</dbReference>
<evidence type="ECO:0000256" key="1">
    <source>
        <dbReference type="ARBA" id="ARBA00022723"/>
    </source>
</evidence>
<dbReference type="Pfam" id="PF00248">
    <property type="entry name" value="Aldo_ket_red"/>
    <property type="match status" value="1"/>
</dbReference>
<dbReference type="InterPro" id="IPR020471">
    <property type="entry name" value="AKR"/>
</dbReference>
<evidence type="ECO:0000256" key="2">
    <source>
        <dbReference type="ARBA" id="ARBA00023004"/>
    </source>
</evidence>
<dbReference type="InterPro" id="IPR053135">
    <property type="entry name" value="AKR2_Oxidoreductase"/>
</dbReference>
<dbReference type="PANTHER" id="PTHR43312:SF2">
    <property type="entry name" value="OXIDOREDUCTASE"/>
    <property type="match status" value="1"/>
</dbReference>
<protein>
    <submittedName>
        <fullName evidence="5">General stress protein 69</fullName>
        <ecNumber evidence="5">1.1.1.-</ecNumber>
    </submittedName>
</protein>
<evidence type="ECO:0000313" key="5">
    <source>
        <dbReference type="EMBL" id="OIQ49674.1"/>
    </source>
</evidence>
<dbReference type="InterPro" id="IPR036812">
    <property type="entry name" value="NAD(P)_OxRdtase_dom_sf"/>
</dbReference>
<dbReference type="EC" id="1.1.1.-" evidence="5"/>
<gene>
    <name evidence="5" type="primary">yhdN_3</name>
    <name evidence="5" type="ORF">BerOc1_01599</name>
</gene>
<dbReference type="InterPro" id="IPR017900">
    <property type="entry name" value="4Fe4S_Fe_S_CS"/>
</dbReference>
<feature type="domain" description="4Fe-4S ferredoxin-type" evidence="4">
    <location>
        <begin position="346"/>
        <end position="375"/>
    </location>
</feature>
<dbReference type="PANTHER" id="PTHR43312">
    <property type="entry name" value="D-THREO-ALDOSE 1-DEHYDROGENASE"/>
    <property type="match status" value="1"/>
</dbReference>
<accession>A0A1J5MUK3</accession>
<sequence>MQYRTFGKTNEKVSALGFGTMRLPVVGGDNSKVDESAALRLLQHAVDNGLNYIDTSWPYHGNSLTEGGASEPFVGRALKAIGRDKVFVATKLPIWVVESRADMDVYLDKQLERLQTDYVDFYLVHNIMEPTWRNVVSLGLRDFLDKALESGKIRYAGFSFHDTPQLFQEVSNFYDWSFFQHACNYFDTKFQAGLAGIDEVCGRGLGFVAMEAVLGGMLADQLPQEALDVFAATGIDRSPAGWALRWAWNRPQTSLVLSGMSTMAQVEENLRLVDEALPGSLTPKELEAIETVRAILKSKGPVPCVECGKCSCPKGVDIQQNFTIYNSNHTFRNVPLGCHQYPLMLTAAGHGAELCDGCGECEPMCPEGIAIAKEMPKVAAYFADDGK</sequence>